<dbReference type="AlphaFoldDB" id="A0A478LQL2"/>
<dbReference type="PANTHER" id="PTHR43248">
    <property type="entry name" value="2-SUCCINYL-6-HYDROXY-2,4-CYCLOHEXADIENE-1-CARBOXYLATE SYNTHASE"/>
    <property type="match status" value="1"/>
</dbReference>
<name>A0A478LQL2_ECOLX</name>
<dbReference type="RefSeq" id="WP_069892554.1">
    <property type="nucleotide sequence ID" value="NZ_MIVY01000075.1"/>
</dbReference>
<comment type="similarity">
    <text evidence="1">Belongs to the peptidase S33 family.</text>
</comment>
<protein>
    <submittedName>
        <fullName evidence="4">Hydrolase</fullName>
    </submittedName>
</protein>
<feature type="domain" description="AB hydrolase-1" evidence="3">
    <location>
        <begin position="96"/>
        <end position="462"/>
    </location>
</feature>
<keyword evidence="2 4" id="KW-0378">Hydrolase</keyword>
<evidence type="ECO:0000256" key="2">
    <source>
        <dbReference type="ARBA" id="ARBA00022801"/>
    </source>
</evidence>
<dbReference type="GO" id="GO:0016787">
    <property type="term" value="F:hydrolase activity"/>
    <property type="evidence" value="ECO:0007669"/>
    <property type="project" value="UniProtKB-KW"/>
</dbReference>
<dbReference type="InterPro" id="IPR029058">
    <property type="entry name" value="AB_hydrolase_fold"/>
</dbReference>
<evidence type="ECO:0000313" key="4">
    <source>
        <dbReference type="EMBL" id="GCG67614.1"/>
    </source>
</evidence>
<gene>
    <name evidence="4" type="ORF">BvCmsH19A_04776</name>
</gene>
<dbReference type="InterPro" id="IPR051601">
    <property type="entry name" value="Serine_prot/Carboxylest_S33"/>
</dbReference>
<proteinExistence type="inferred from homology"/>
<organism evidence="4">
    <name type="scientific">Escherichia coli</name>
    <dbReference type="NCBI Taxonomy" id="562"/>
    <lineage>
        <taxon>Bacteria</taxon>
        <taxon>Pseudomonadati</taxon>
        <taxon>Pseudomonadota</taxon>
        <taxon>Gammaproteobacteria</taxon>
        <taxon>Enterobacterales</taxon>
        <taxon>Enterobacteriaceae</taxon>
        <taxon>Escherichia</taxon>
    </lineage>
</organism>
<accession>A0A478LQL2</accession>
<dbReference type="EMBL" id="BICW01000061">
    <property type="protein sequence ID" value="GCG67614.1"/>
    <property type="molecule type" value="Genomic_DNA"/>
</dbReference>
<dbReference type="Gene3D" id="3.40.50.1820">
    <property type="entry name" value="alpha/beta hydrolase"/>
    <property type="match status" value="1"/>
</dbReference>
<evidence type="ECO:0000259" key="3">
    <source>
        <dbReference type="Pfam" id="PF00561"/>
    </source>
</evidence>
<dbReference type="InterPro" id="IPR000073">
    <property type="entry name" value="AB_hydrolase_1"/>
</dbReference>
<reference evidence="4" key="1">
    <citation type="submission" date="2018-11" db="EMBL/GenBank/DDBJ databases">
        <title>Draft genome sequence of commensal E.coli strains.</title>
        <authorList>
            <person name="Arimizu Y."/>
            <person name="Hayashi T."/>
            <person name="Ogura Y."/>
        </authorList>
    </citation>
    <scope>NUCLEOTIDE SEQUENCE</scope>
    <source>
        <strain evidence="4">39-H19-A</strain>
    </source>
</reference>
<dbReference type="PANTHER" id="PTHR43248:SF25">
    <property type="entry name" value="AB HYDROLASE-1 DOMAIN-CONTAINING PROTEIN-RELATED"/>
    <property type="match status" value="1"/>
</dbReference>
<dbReference type="Pfam" id="PF00561">
    <property type="entry name" value="Abhydrolase_1"/>
    <property type="match status" value="1"/>
</dbReference>
<sequence length="499" mass="55647">MRVIMKPLRRTLVFFIFSVFLCGTVSARQIEWQSCMTSPYSDWFGTESSSPELLCGYLSVPLKYTDTGEDVSDENIPLVRLAMTKLPAKSKRKGSIIIISGGPGLPGINPYINFDWPVTNLRESWDIIGFDPRGVGQSFPAINCQQPNQERLVNVSEKQLILQKINACIHNTGAEVIRHIGSHEAVYDIERIRQALGDKQLTAVAYSYGTQIAALYAERFPSSIRSIVFDGVVDIDDLNDNFSWKLRQAHSYQETFDRFAAWCARTKSCPLSSDRNQAIHQFHQLLLKLHNSPLTDSRGESISSDDLISLTTELLLWRSSWPTLATAVRQFSQGIVSNEIETALNSSIASEKVSDALGVILCVDQSDEQLSQEQRKSRKKALADAFPAVNFEREQSDLPEFCELWPIHRDLQQTRLKNTVLPSGLLFVAHKYDPTTPWINARKMADKFSAPLLTINGDGHTLALAGSNLCVDEAVVHHLLFPGKSEDITCQGSGTGDTN</sequence>
<evidence type="ECO:0000256" key="1">
    <source>
        <dbReference type="ARBA" id="ARBA00010088"/>
    </source>
</evidence>
<comment type="caution">
    <text evidence="4">The sequence shown here is derived from an EMBL/GenBank/DDBJ whole genome shotgun (WGS) entry which is preliminary data.</text>
</comment>
<dbReference type="SUPFAM" id="SSF53474">
    <property type="entry name" value="alpha/beta-Hydrolases"/>
    <property type="match status" value="1"/>
</dbReference>